<feature type="compositionally biased region" description="Gly residues" evidence="1">
    <location>
        <begin position="337"/>
        <end position="349"/>
    </location>
</feature>
<sequence>MPSGLGKRKAPPAEEDVVDAQEALRRHFEARFKMPAGIAPCAAPPSKRQARDEDEDDEEEEEEEEDDSDFDSDESDAESWDGVSSEEEEEDGTPTCHNRIWQDHQVLTRGVADSEEKGESHVVEVVDYSQDPSSTAITSLMSKKELKAYLVRLFHTSAAQSDTPNPKKKKADESQAEDSAAFLANDLALQRLIAESHILSAAGGNASHWQSSAAAETAANTRAFAAGRTAKKTTDMRFQALGAKDSILGQAKMPMAMRKGIVSHAAAKEAKRRKEAKENGIVLEREVKKSKPSRGRRGGGRGEPREVGAPGVGRMKGATLRISAREAEVLNRPGPARRGGGRGGRGGRR</sequence>
<feature type="compositionally biased region" description="Basic and acidic residues" evidence="1">
    <location>
        <begin position="22"/>
        <end position="32"/>
    </location>
</feature>
<dbReference type="AlphaFoldDB" id="B2AVV0"/>
<dbReference type="KEGG" id="pan:PODANSg4886"/>
<reference evidence="4" key="3">
    <citation type="journal article" date="2014" name="Genetics">
        <title>Maintaining two mating types: Structure of the mating type locus and its role in heterokaryosis in Podospora anserina.</title>
        <authorList>
            <person name="Grognet P."/>
            <person name="Bidard F."/>
            <person name="Kuchly C."/>
            <person name="Tong L.C.H."/>
            <person name="Coppin E."/>
            <person name="Benkhali J.A."/>
            <person name="Couloux A."/>
            <person name="Wincker P."/>
            <person name="Debuchy R."/>
            <person name="Silar P."/>
        </authorList>
    </citation>
    <scope>GENOME REANNOTATION</scope>
    <source>
        <strain evidence="4">S / ATCC MYA-4624 / DSM 980 / FGSC 10383</strain>
    </source>
</reference>
<dbReference type="EMBL" id="FO904942">
    <property type="protein sequence ID" value="CDP31999.1"/>
    <property type="molecule type" value="Genomic_DNA"/>
</dbReference>
<reference evidence="2" key="2">
    <citation type="submission" date="2008-07" db="EMBL/GenBank/DDBJ databases">
        <authorList>
            <person name="Genoscope - CEA"/>
        </authorList>
    </citation>
    <scope>NUCLEOTIDE SEQUENCE</scope>
    <source>
        <strain evidence="2">S mat+</strain>
    </source>
</reference>
<evidence type="ECO:0000313" key="2">
    <source>
        <dbReference type="EMBL" id="CAP68524.1"/>
    </source>
</evidence>
<reference evidence="3" key="4">
    <citation type="submission" date="2014-09" db="EMBL/GenBank/DDBJ databases">
        <title>Maintaining two mating types: Structure of the mating type locus and its role in heterokaryosis in Podospora anserina.</title>
        <authorList>
            <person name="Grognet P."/>
            <person name="Bidard F."/>
            <person name="Kuchly C."/>
            <person name="Chan Ho Tong L."/>
            <person name="Coppin E."/>
            <person name="Ait Benkhali J."/>
            <person name="Couloux A."/>
            <person name="Wincker P."/>
            <person name="Debuchy R."/>
            <person name="Silar P."/>
        </authorList>
    </citation>
    <scope>NUCLEOTIDE SEQUENCE</scope>
</reference>
<dbReference type="GO" id="GO:0000462">
    <property type="term" value="P:maturation of SSU-rRNA from tricistronic rRNA transcript (SSU-rRNA, 5.8S rRNA, LSU-rRNA)"/>
    <property type="evidence" value="ECO:0007669"/>
    <property type="project" value="TreeGrafter"/>
</dbReference>
<proteinExistence type="predicted"/>
<feature type="compositionally biased region" description="Basic residues" evidence="1">
    <location>
        <begin position="290"/>
        <end position="299"/>
    </location>
</feature>
<feature type="compositionally biased region" description="Acidic residues" evidence="1">
    <location>
        <begin position="52"/>
        <end position="92"/>
    </location>
</feature>
<dbReference type="OrthoDB" id="5556956at2759"/>
<dbReference type="InterPro" id="IPR053030">
    <property type="entry name" value="Ribosomal_biogenesis_FAF1-like"/>
</dbReference>
<feature type="compositionally biased region" description="Basic and acidic residues" evidence="1">
    <location>
        <begin position="275"/>
        <end position="289"/>
    </location>
</feature>
<dbReference type="PANTHER" id="PTHR28096">
    <property type="entry name" value="PROTEIN FAF1"/>
    <property type="match status" value="1"/>
</dbReference>
<dbReference type="PANTHER" id="PTHR28096:SF1">
    <property type="entry name" value="PROTEIN FAF1"/>
    <property type="match status" value="1"/>
</dbReference>
<dbReference type="FunCoup" id="B2AVV0">
    <property type="interactions" value="183"/>
</dbReference>
<evidence type="ECO:0000313" key="4">
    <source>
        <dbReference type="Proteomes" id="UP000001197"/>
    </source>
</evidence>
<keyword evidence="4" id="KW-1185">Reference proteome</keyword>
<dbReference type="RefSeq" id="XP_001907851.1">
    <property type="nucleotide sequence ID" value="XM_001907816.1"/>
</dbReference>
<reference evidence="2 4" key="1">
    <citation type="journal article" date="2008" name="Genome Biol.">
        <title>The genome sequence of the model ascomycete fungus Podospora anserina.</title>
        <authorList>
            <person name="Espagne E."/>
            <person name="Lespinet O."/>
            <person name="Malagnac F."/>
            <person name="Da Silva C."/>
            <person name="Jaillon O."/>
            <person name="Porcel B.M."/>
            <person name="Couloux A."/>
            <person name="Aury J.-M."/>
            <person name="Segurens B."/>
            <person name="Poulain J."/>
            <person name="Anthouard V."/>
            <person name="Grossetete S."/>
            <person name="Khalili H."/>
            <person name="Coppin E."/>
            <person name="Dequard-Chablat M."/>
            <person name="Picard M."/>
            <person name="Contamine V."/>
            <person name="Arnaise S."/>
            <person name="Bourdais A."/>
            <person name="Berteaux-Lecellier V."/>
            <person name="Gautheret D."/>
            <person name="de Vries R.P."/>
            <person name="Battaglia E."/>
            <person name="Coutinho P.M."/>
            <person name="Danchin E.G.J."/>
            <person name="Henrissat B."/>
            <person name="El Khoury R."/>
            <person name="Sainsard-Chanet A."/>
            <person name="Boivin A."/>
            <person name="Pinan-Lucarre B."/>
            <person name="Sellem C.H."/>
            <person name="Debuchy R."/>
            <person name="Wincker P."/>
            <person name="Weissenbach J."/>
            <person name="Silar P."/>
        </authorList>
    </citation>
    <scope>NUCLEOTIDE SEQUENCE [LARGE SCALE GENOMIC DNA]</scope>
    <source>
        <strain evidence="4">S / ATCC MYA-4624 / DSM 980 / FGSC 10383</strain>
        <strain evidence="2">S mat+</strain>
    </source>
</reference>
<dbReference type="GeneID" id="6192474"/>
<feature type="region of interest" description="Disordered" evidence="1">
    <location>
        <begin position="269"/>
        <end position="349"/>
    </location>
</feature>
<gene>
    <name evidence="2" type="ORF">PODANS_7_1720</name>
</gene>
<feature type="region of interest" description="Disordered" evidence="1">
    <location>
        <begin position="1"/>
        <end position="119"/>
    </location>
</feature>
<dbReference type="STRING" id="515849.B2AVV0"/>
<dbReference type="GO" id="GO:0005730">
    <property type="term" value="C:nucleolus"/>
    <property type="evidence" value="ECO:0007669"/>
    <property type="project" value="TreeGrafter"/>
</dbReference>
<organism evidence="2">
    <name type="scientific">Podospora anserina (strain S / ATCC MYA-4624 / DSM 980 / FGSC 10383)</name>
    <name type="common">Pleurage anserina</name>
    <dbReference type="NCBI Taxonomy" id="515849"/>
    <lineage>
        <taxon>Eukaryota</taxon>
        <taxon>Fungi</taxon>
        <taxon>Dikarya</taxon>
        <taxon>Ascomycota</taxon>
        <taxon>Pezizomycotina</taxon>
        <taxon>Sordariomycetes</taxon>
        <taxon>Sordariomycetidae</taxon>
        <taxon>Sordariales</taxon>
        <taxon>Podosporaceae</taxon>
        <taxon>Podospora</taxon>
        <taxon>Podospora anserina</taxon>
    </lineage>
</organism>
<evidence type="ECO:0000313" key="3">
    <source>
        <dbReference type="EMBL" id="CDP31999.1"/>
    </source>
</evidence>
<dbReference type="EMBL" id="CU633900">
    <property type="protein sequence ID" value="CAP68524.1"/>
    <property type="molecule type" value="Genomic_DNA"/>
</dbReference>
<protein>
    <submittedName>
        <fullName evidence="2">Podospora anserina S mat+ genomic DNA chromosome 7, supercontig 1</fullName>
    </submittedName>
</protein>
<feature type="compositionally biased region" description="Basic residues" evidence="1">
    <location>
        <begin position="1"/>
        <end position="10"/>
    </location>
</feature>
<dbReference type="VEuPathDB" id="FungiDB:PODANS_7_1720"/>
<evidence type="ECO:0000256" key="1">
    <source>
        <dbReference type="SAM" id="MobiDB-lite"/>
    </source>
</evidence>
<dbReference type="eggNOG" id="ENOG502QVP1">
    <property type="taxonomic scope" value="Eukaryota"/>
</dbReference>
<dbReference type="InParanoid" id="B2AVV0"/>
<dbReference type="HOGENOM" id="CLU_054969_0_0_1"/>
<name>B2AVV0_PODAN</name>
<dbReference type="Proteomes" id="UP000001197">
    <property type="component" value="Chromosome 7"/>
</dbReference>
<accession>B2AVV0</accession>